<dbReference type="AlphaFoldDB" id="A0A6I6L2H1"/>
<evidence type="ECO:0000259" key="2">
    <source>
        <dbReference type="Pfam" id="PF07786"/>
    </source>
</evidence>
<dbReference type="Proteomes" id="UP000428803">
    <property type="component" value="Chromosome"/>
</dbReference>
<dbReference type="Pfam" id="PF07786">
    <property type="entry name" value="HGSNAT_cat"/>
    <property type="match status" value="1"/>
</dbReference>
<dbReference type="EMBL" id="CP035733">
    <property type="protein sequence ID" value="QGY79950.1"/>
    <property type="molecule type" value="Genomic_DNA"/>
</dbReference>
<evidence type="ECO:0000313" key="4">
    <source>
        <dbReference type="Proteomes" id="UP000428803"/>
    </source>
</evidence>
<reference evidence="4" key="1">
    <citation type="submission" date="2019-01" db="EMBL/GenBank/DDBJ databases">
        <title>Sphingorhabdus lacus sp.nov., isolated from an oligotrophic freshwater lake.</title>
        <authorList>
            <person name="Park M."/>
        </authorList>
    </citation>
    <scope>NUCLEOTIDE SEQUENCE [LARGE SCALE GENOMIC DNA]</scope>
    <source>
        <strain evidence="4">IMCC1753</strain>
    </source>
</reference>
<keyword evidence="1" id="KW-0812">Transmembrane</keyword>
<keyword evidence="1" id="KW-1133">Transmembrane helix</keyword>
<feature type="domain" description="Heparan-alpha-glucosaminide N-acetyltransferase catalytic" evidence="2">
    <location>
        <begin position="6"/>
        <end position="139"/>
    </location>
</feature>
<feature type="transmembrane region" description="Helical" evidence="1">
    <location>
        <begin position="159"/>
        <end position="181"/>
    </location>
</feature>
<gene>
    <name evidence="3" type="ORF">EUU25_04555</name>
</gene>
<feature type="transmembrane region" description="Helical" evidence="1">
    <location>
        <begin position="129"/>
        <end position="147"/>
    </location>
</feature>
<protein>
    <submittedName>
        <fullName evidence="3">DUF5009 domain-containing protein</fullName>
    </submittedName>
</protein>
<dbReference type="KEGG" id="slaa:EUU25_04555"/>
<proteinExistence type="predicted"/>
<dbReference type="RefSeq" id="WP_158898699.1">
    <property type="nucleotide sequence ID" value="NZ_CP035733.1"/>
</dbReference>
<evidence type="ECO:0000313" key="3">
    <source>
        <dbReference type="EMBL" id="QGY79950.1"/>
    </source>
</evidence>
<keyword evidence="1" id="KW-0472">Membrane</keyword>
<organism evidence="3 4">
    <name type="scientific">Sphingorhabdus lacus</name>
    <dbReference type="NCBI Taxonomy" id="392610"/>
    <lineage>
        <taxon>Bacteria</taxon>
        <taxon>Pseudomonadati</taxon>
        <taxon>Pseudomonadota</taxon>
        <taxon>Alphaproteobacteria</taxon>
        <taxon>Sphingomonadales</taxon>
        <taxon>Sphingomonadaceae</taxon>
        <taxon>Sphingorhabdus</taxon>
    </lineage>
</organism>
<feature type="transmembrane region" description="Helical" evidence="1">
    <location>
        <begin position="365"/>
        <end position="385"/>
    </location>
</feature>
<dbReference type="PANTHER" id="PTHR31061:SF24">
    <property type="entry name" value="LD22376P"/>
    <property type="match status" value="1"/>
</dbReference>
<keyword evidence="4" id="KW-1185">Reference proteome</keyword>
<feature type="transmembrane region" description="Helical" evidence="1">
    <location>
        <begin position="87"/>
        <end position="109"/>
    </location>
</feature>
<feature type="transmembrane region" description="Helical" evidence="1">
    <location>
        <begin position="50"/>
        <end position="67"/>
    </location>
</feature>
<dbReference type="PANTHER" id="PTHR31061">
    <property type="entry name" value="LD22376P"/>
    <property type="match status" value="1"/>
</dbReference>
<feature type="transmembrane region" description="Helical" evidence="1">
    <location>
        <begin position="251"/>
        <end position="273"/>
    </location>
</feature>
<evidence type="ECO:0000256" key="1">
    <source>
        <dbReference type="SAM" id="Phobius"/>
    </source>
</evidence>
<name>A0A6I6L2H1_9SPHN</name>
<dbReference type="InterPro" id="IPR012429">
    <property type="entry name" value="HGSNAT_cat"/>
</dbReference>
<feature type="transmembrane region" description="Helical" evidence="1">
    <location>
        <begin position="317"/>
        <end position="340"/>
    </location>
</feature>
<feature type="transmembrane region" description="Helical" evidence="1">
    <location>
        <begin position="279"/>
        <end position="305"/>
    </location>
</feature>
<feature type="transmembrane region" description="Helical" evidence="1">
    <location>
        <begin position="12"/>
        <end position="30"/>
    </location>
</feature>
<sequence length="394" mass="42209">MTNVQRMSELDILRGFAVAVMILVVSPGSWGHTYAPLRHADWHGWTFADLVFPDFLFGVGMALGLTFGRSLDPNEQTAFWTKVGRRVIGLTLLGLALNYLAVISGLLGAPPVGPQDYTTWRIPGVLQRIAAAYLSAVSIMWLSSVVAHREAPQPVQIGIAIAVLLIGYWVALSFVTVPGYGAGRLDMEGNLAAYIDRAVFGTQHMWPLAAESWRGPVLYDPEGILATFPASANILFGVLAVSIWTKLGDRCIPALLVAGGLLIAAALLLEPLFPINKKIWTSTFALLTSGISFVALAAVATLLRAGMLPLLAPFRVLGGNAILAFSISIFLSAIAGIPLASVEDPPTLQSTGFRIMSAVVPDPHLASLACAFGIVLLIFLMIFPLHRRGIHIRL</sequence>
<feature type="transmembrane region" description="Helical" evidence="1">
    <location>
        <begin position="223"/>
        <end position="244"/>
    </location>
</feature>
<dbReference type="OrthoDB" id="9788724at2"/>
<accession>A0A6I6L2H1</accession>